<proteinExistence type="predicted"/>
<reference evidence="1" key="1">
    <citation type="submission" date="2020-03" db="EMBL/GenBank/DDBJ databases">
        <title>The deep terrestrial virosphere.</title>
        <authorList>
            <person name="Holmfeldt K."/>
            <person name="Nilsson E."/>
            <person name="Simone D."/>
            <person name="Lopez-Fernandez M."/>
            <person name="Wu X."/>
            <person name="de Brujin I."/>
            <person name="Lundin D."/>
            <person name="Andersson A."/>
            <person name="Bertilsson S."/>
            <person name="Dopson M."/>
        </authorList>
    </citation>
    <scope>NUCLEOTIDE SEQUENCE</scope>
    <source>
        <strain evidence="1">TM448B02799</strain>
    </source>
</reference>
<gene>
    <name evidence="1" type="ORF">TM448B02799_0008</name>
</gene>
<evidence type="ECO:0000313" key="1">
    <source>
        <dbReference type="EMBL" id="QJI01821.1"/>
    </source>
</evidence>
<name>A0A6M3XUZ4_9ZZZZ</name>
<sequence length="174" mass="20840">MLVINDILRKRRQYFIEKVKAPLLRAIHILAKKYPEPTQENLVFNNSKILLGIKEDIKKYLHTRGDLIDDGLKVLVDEVEHDGFYEFLFDYLIIELLKRGWQPEHRGFPMYRHWTGPLYTDNWTETDADWLLKRRQELIKQADENLAKIQKKIDDGELWYFNLDKLTQVINAGR</sequence>
<dbReference type="EMBL" id="MT144953">
    <property type="protein sequence ID" value="QJI01821.1"/>
    <property type="molecule type" value="Genomic_DNA"/>
</dbReference>
<dbReference type="AlphaFoldDB" id="A0A6M3XUZ4"/>
<protein>
    <submittedName>
        <fullName evidence="1">Uncharacterized protein</fullName>
    </submittedName>
</protein>
<accession>A0A6M3XUZ4</accession>
<organism evidence="1">
    <name type="scientific">viral metagenome</name>
    <dbReference type="NCBI Taxonomy" id="1070528"/>
    <lineage>
        <taxon>unclassified sequences</taxon>
        <taxon>metagenomes</taxon>
        <taxon>organismal metagenomes</taxon>
    </lineage>
</organism>